<keyword evidence="1" id="KW-0540">Nuclease</keyword>
<dbReference type="Gene3D" id="3.90.320.10">
    <property type="match status" value="1"/>
</dbReference>
<keyword evidence="4" id="KW-0269">Exonuclease</keyword>
<evidence type="ECO:0000313" key="8">
    <source>
        <dbReference type="Proteomes" id="UP001499954"/>
    </source>
</evidence>
<proteinExistence type="predicted"/>
<reference evidence="8" key="1">
    <citation type="journal article" date="2019" name="Int. J. Syst. Evol. Microbiol.">
        <title>The Global Catalogue of Microorganisms (GCM) 10K type strain sequencing project: providing services to taxonomists for standard genome sequencing and annotation.</title>
        <authorList>
            <consortium name="The Broad Institute Genomics Platform"/>
            <consortium name="The Broad Institute Genome Sequencing Center for Infectious Disease"/>
            <person name="Wu L."/>
            <person name="Ma J."/>
        </authorList>
    </citation>
    <scope>NUCLEOTIDE SEQUENCE [LARGE SCALE GENOMIC DNA]</scope>
    <source>
        <strain evidence="8">JCM 13584</strain>
    </source>
</reference>
<organism evidence="7 8">
    <name type="scientific">Agromyces allii</name>
    <dbReference type="NCBI Taxonomy" id="393607"/>
    <lineage>
        <taxon>Bacteria</taxon>
        <taxon>Bacillati</taxon>
        <taxon>Actinomycetota</taxon>
        <taxon>Actinomycetes</taxon>
        <taxon>Micrococcales</taxon>
        <taxon>Microbacteriaceae</taxon>
        <taxon>Agromyces</taxon>
    </lineage>
</organism>
<keyword evidence="4" id="KW-0378">Hydrolase</keyword>
<sequence length="1044" mass="112837">MRTHHTGFGSAAIEKLRAVVAEAKQGNPLAPVTIIVRDNIAAISARRALASGIGDHPGVAAVNVLTLRRLAEQLLAAASATLPPVTSARLTAIWRSRLAQAGGCFEPVAHHSATIRALVRAHHELRGLDEDSFAAITASGELGADLVRLHHEVTLRALDGRRDEVAVLEAAVQLLRQRDIDVALAFGRVIVYLPGEPSPVERAFLQALDGSAAPPVMTILGMTDLTEVDEPLAAAFGQLRAADGTDSAQQPDQAHATRILHASDSDDEVRAVTREVRALLADGAAAHRVAVLHSQAVPYSRLLHNHLAAAGIAANGPGGRPLRDRAVADAFLTLLMLDPDDLRRVAFFDWLGRAPIRLGEDGASVPRTRWERLSREAGITGGDWAGRLADHEARHQARLVSDRDDPDASPGSIAYRERSIAESQALAVFVSELRRRLEEGRALGGWAAFGEWALALLHRYFGRSDAMNRLPEEEQRAATAIEQTLGGLAELDGIGMPPTLGSLVEILEVDLDGRTSRVGRYGDGVFVGPIDAALSLDADHVFVVGLSEDLYPGRAHVDPILPDAVRVQTAGALDTAGDRLRRRHRALLAAFAAGDVTASFPRGDLRRGAERLPSRWLMPTLRAITGRPDLEATRWSEASGTHMRSVASHWEGVARADRPGTEQEWRLRHLVGESANGRQVGLPGDTALTAALDLIRARGVDAFTRFDGNLAGTTGLPDYASGTDLVSPTALEKYADCAHAFFVERLLGVRPLETPEEIIRIRPWDLGSIIHTVLDRLTEESPSLPDFGEPWTAAHRARMHEIAEAVMADFERRGLTGHPRLWAPERVQVHRDLDLALDLDDAAHAARDSRILESELPFGMHGKAAVRVEVEGGVVAMRGSADRVDVTRDGTLLVTDFKTGSARGFSDIPKDPVVAGTKLQLPLYAHAARDAFGNERVEAGYWFIGRKNRGDRIDVVLDEQLERTYVAALATLVAGIRDGYFIAKPPSADDFAWIQCPFCNPDGVGYGHVRGPSERKRTDASLRRLYSLIDPSAVPSDASDGVRG</sequence>
<keyword evidence="8" id="KW-1185">Reference proteome</keyword>
<evidence type="ECO:0000256" key="5">
    <source>
        <dbReference type="ARBA" id="ARBA00023204"/>
    </source>
</evidence>
<feature type="domain" description="PD-(D/E)XK endonuclease-like" evidence="6">
    <location>
        <begin position="726"/>
        <end position="1000"/>
    </location>
</feature>
<evidence type="ECO:0000256" key="4">
    <source>
        <dbReference type="ARBA" id="ARBA00022839"/>
    </source>
</evidence>
<accession>A0ABP5BAW9</accession>
<comment type="caution">
    <text evidence="7">The sequence shown here is derived from an EMBL/GenBank/DDBJ whole genome shotgun (WGS) entry which is preliminary data.</text>
</comment>
<keyword evidence="3" id="KW-0347">Helicase</keyword>
<evidence type="ECO:0000256" key="2">
    <source>
        <dbReference type="ARBA" id="ARBA00022763"/>
    </source>
</evidence>
<dbReference type="InterPro" id="IPR011604">
    <property type="entry name" value="PDDEXK-like_dom_sf"/>
</dbReference>
<keyword evidence="5" id="KW-0234">DNA repair</keyword>
<gene>
    <name evidence="7" type="ORF">GCM10009717_01860</name>
</gene>
<evidence type="ECO:0000256" key="1">
    <source>
        <dbReference type="ARBA" id="ARBA00022722"/>
    </source>
</evidence>
<keyword evidence="2" id="KW-0227">DNA damage</keyword>
<dbReference type="SUPFAM" id="SSF52540">
    <property type="entry name" value="P-loop containing nucleoside triphosphate hydrolases"/>
    <property type="match status" value="1"/>
</dbReference>
<dbReference type="InterPro" id="IPR027417">
    <property type="entry name" value="P-loop_NTPase"/>
</dbReference>
<dbReference type="EMBL" id="BAAAMK010000001">
    <property type="protein sequence ID" value="GAA1939107.1"/>
    <property type="molecule type" value="Genomic_DNA"/>
</dbReference>
<evidence type="ECO:0000259" key="6">
    <source>
        <dbReference type="Pfam" id="PF12705"/>
    </source>
</evidence>
<dbReference type="Pfam" id="PF12705">
    <property type="entry name" value="PDDEXK_1"/>
    <property type="match status" value="1"/>
</dbReference>
<protein>
    <recommendedName>
        <fullName evidence="6">PD-(D/E)XK endonuclease-like domain-containing protein</fullName>
    </recommendedName>
</protein>
<evidence type="ECO:0000256" key="3">
    <source>
        <dbReference type="ARBA" id="ARBA00022806"/>
    </source>
</evidence>
<keyword evidence="3" id="KW-0067">ATP-binding</keyword>
<evidence type="ECO:0000313" key="7">
    <source>
        <dbReference type="EMBL" id="GAA1939107.1"/>
    </source>
</evidence>
<name>A0ABP5BAW9_9MICO</name>
<dbReference type="InterPro" id="IPR038726">
    <property type="entry name" value="PDDEXK_AddAB-type"/>
</dbReference>
<keyword evidence="3" id="KW-0547">Nucleotide-binding</keyword>
<dbReference type="Proteomes" id="UP001499954">
    <property type="component" value="Unassembled WGS sequence"/>
</dbReference>